<keyword evidence="4" id="KW-1185">Reference proteome</keyword>
<feature type="compositionally biased region" description="Acidic residues" evidence="2">
    <location>
        <begin position="7"/>
        <end position="16"/>
    </location>
</feature>
<feature type="region of interest" description="Disordered" evidence="2">
    <location>
        <begin position="1"/>
        <end position="21"/>
    </location>
</feature>
<dbReference type="AlphaFoldDB" id="A0A3E2H2I3"/>
<dbReference type="Proteomes" id="UP000258309">
    <property type="component" value="Unassembled WGS sequence"/>
</dbReference>
<dbReference type="EMBL" id="NCSJ02000198">
    <property type="protein sequence ID" value="RFU27606.1"/>
    <property type="molecule type" value="Genomic_DNA"/>
</dbReference>
<accession>A0A3E2H2I3</accession>
<dbReference type="Gene3D" id="3.40.50.720">
    <property type="entry name" value="NAD(P)-binding Rossmann-like Domain"/>
    <property type="match status" value="1"/>
</dbReference>
<organism evidence="3 4">
    <name type="scientific">Scytalidium lignicola</name>
    <name type="common">Hyphomycete</name>
    <dbReference type="NCBI Taxonomy" id="5539"/>
    <lineage>
        <taxon>Eukaryota</taxon>
        <taxon>Fungi</taxon>
        <taxon>Dikarya</taxon>
        <taxon>Ascomycota</taxon>
        <taxon>Pezizomycotina</taxon>
        <taxon>Leotiomycetes</taxon>
        <taxon>Leotiomycetes incertae sedis</taxon>
        <taxon>Scytalidium</taxon>
    </lineage>
</organism>
<name>A0A3E2H2I3_SCYLI</name>
<dbReference type="PANTHER" id="PTHR47534:SF3">
    <property type="entry name" value="ALCOHOL DEHYDROGENASE-LIKE C-TERMINAL DOMAIN-CONTAINING PROTEIN"/>
    <property type="match status" value="1"/>
</dbReference>
<evidence type="ECO:0000256" key="2">
    <source>
        <dbReference type="SAM" id="MobiDB-lite"/>
    </source>
</evidence>
<dbReference type="GO" id="GO:0016491">
    <property type="term" value="F:oxidoreductase activity"/>
    <property type="evidence" value="ECO:0007669"/>
    <property type="project" value="UniProtKB-KW"/>
</dbReference>
<evidence type="ECO:0000256" key="1">
    <source>
        <dbReference type="ARBA" id="ARBA00023002"/>
    </source>
</evidence>
<dbReference type="SUPFAM" id="SSF51735">
    <property type="entry name" value="NAD(P)-binding Rossmann-fold domains"/>
    <property type="match status" value="1"/>
</dbReference>
<comment type="caution">
    <text evidence="3">The sequence shown here is derived from an EMBL/GenBank/DDBJ whole genome shotgun (WGS) entry which is preliminary data.</text>
</comment>
<feature type="region of interest" description="Disordered" evidence="2">
    <location>
        <begin position="120"/>
        <end position="147"/>
    </location>
</feature>
<feature type="non-terminal residue" evidence="3">
    <location>
        <position position="507"/>
    </location>
</feature>
<reference evidence="3 4" key="1">
    <citation type="submission" date="2018-05" db="EMBL/GenBank/DDBJ databases">
        <title>Draft genome sequence of Scytalidium lignicola DSM 105466, a ubiquitous saprotrophic fungus.</title>
        <authorList>
            <person name="Buettner E."/>
            <person name="Gebauer A.M."/>
            <person name="Hofrichter M."/>
            <person name="Liers C."/>
            <person name="Kellner H."/>
        </authorList>
    </citation>
    <scope>NUCLEOTIDE SEQUENCE [LARGE SCALE GENOMIC DNA]</scope>
    <source>
        <strain evidence="3 4">DSM 105466</strain>
    </source>
</reference>
<dbReference type="STRING" id="5539.A0A3E2H2I3"/>
<evidence type="ECO:0000313" key="3">
    <source>
        <dbReference type="EMBL" id="RFU27606.1"/>
    </source>
</evidence>
<dbReference type="InterPro" id="IPR052228">
    <property type="entry name" value="Sec_Metab_Biosynth_Oxidored"/>
</dbReference>
<dbReference type="PANTHER" id="PTHR47534">
    <property type="entry name" value="YALI0E05731P"/>
    <property type="match status" value="1"/>
</dbReference>
<protein>
    <submittedName>
        <fullName evidence="3">Uncharacterized protein</fullName>
    </submittedName>
</protein>
<evidence type="ECO:0000313" key="4">
    <source>
        <dbReference type="Proteomes" id="UP000258309"/>
    </source>
</evidence>
<dbReference type="InterPro" id="IPR036291">
    <property type="entry name" value="NAD(P)-bd_dom_sf"/>
</dbReference>
<keyword evidence="1" id="KW-0560">Oxidoreductase</keyword>
<gene>
    <name evidence="3" type="ORF">B7463_g8738</name>
</gene>
<feature type="non-terminal residue" evidence="3">
    <location>
        <position position="1"/>
    </location>
</feature>
<dbReference type="OrthoDB" id="2898509at2759"/>
<sequence length="507" mass="57087">MSTSDTEQAEEVEEAELPSLKELRHRPGLHIRLSDDARRIFRSLGGPLATSIWIMENPNNPDSREPYFRQTTGTGTSWHPASQSALTDPKVSSITVCVYDLDLWEEQWLDVHQSHRDLDESVDDEFQVGPLPNYSPDEDEERPNQPAKRNRIEVCIRWIPARLGGPGAEKAYKLAKEATGNVKGLLATVLVGLIYRLNAREICVFAGATSNIGAGTIERMAIMMKALTTFYVGRSEERFTSQRKKLESLNPGLEVVFLEADISLISGIDIISKQITIAETKVDYFYIVKGAFFSTYRNVDTKEGLDICCALSSYLKVRLITNLLPLLRQSPRPRILSVLNGGKEKLMRGDDIGLDNVQNYGPQAAINHTTTMNTLALEHWASDKNNRRVTFLHSFPGLVATDNFSRIDPPASFGIIERTILKLITRFVSVIRWTFGMSVVNCATRQAFHLTSDKYDPGEVWRINQSSEPVTTPGVLEPYRERGWREKALDYTMSVFEEALAVNDETR</sequence>
<proteinExistence type="predicted"/>